<gene>
    <name evidence="1" type="ORF">KY290_037350</name>
</gene>
<reference evidence="1 2" key="1">
    <citation type="journal article" date="2021" name="bioRxiv">
        <title>Chromosome-scale and haplotype-resolved genome assembly of a tetraploid potato cultivar.</title>
        <authorList>
            <person name="Sun H."/>
            <person name="Jiao W.-B."/>
            <person name="Krause K."/>
            <person name="Campoy J.A."/>
            <person name="Goel M."/>
            <person name="Folz-Donahue K."/>
            <person name="Kukat C."/>
            <person name="Huettel B."/>
            <person name="Schneeberger K."/>
        </authorList>
    </citation>
    <scope>NUCLEOTIDE SEQUENCE [LARGE SCALE GENOMIC DNA]</scope>
    <source>
        <strain evidence="1">SolTubOtavaFocal</strain>
        <tissue evidence="1">Leaves</tissue>
    </source>
</reference>
<comment type="caution">
    <text evidence="1">The sequence shown here is derived from an EMBL/GenBank/DDBJ whole genome shotgun (WGS) entry which is preliminary data.</text>
</comment>
<protein>
    <submittedName>
        <fullName evidence="1">Uncharacterized protein</fullName>
    </submittedName>
</protein>
<accession>A0ABQ7TVV8</accession>
<evidence type="ECO:0000313" key="1">
    <source>
        <dbReference type="EMBL" id="KAH0738645.1"/>
    </source>
</evidence>
<name>A0ABQ7TVV8_SOLTU</name>
<dbReference type="Proteomes" id="UP000826656">
    <property type="component" value="Unassembled WGS sequence"/>
</dbReference>
<evidence type="ECO:0000313" key="2">
    <source>
        <dbReference type="Proteomes" id="UP000826656"/>
    </source>
</evidence>
<keyword evidence="2" id="KW-1185">Reference proteome</keyword>
<dbReference type="EMBL" id="JAIVGD010000028">
    <property type="protein sequence ID" value="KAH0738645.1"/>
    <property type="molecule type" value="Genomic_DNA"/>
</dbReference>
<organism evidence="1 2">
    <name type="scientific">Solanum tuberosum</name>
    <name type="common">Potato</name>
    <dbReference type="NCBI Taxonomy" id="4113"/>
    <lineage>
        <taxon>Eukaryota</taxon>
        <taxon>Viridiplantae</taxon>
        <taxon>Streptophyta</taxon>
        <taxon>Embryophyta</taxon>
        <taxon>Tracheophyta</taxon>
        <taxon>Spermatophyta</taxon>
        <taxon>Magnoliopsida</taxon>
        <taxon>eudicotyledons</taxon>
        <taxon>Gunneridae</taxon>
        <taxon>Pentapetalae</taxon>
        <taxon>asterids</taxon>
        <taxon>lamiids</taxon>
        <taxon>Solanales</taxon>
        <taxon>Solanaceae</taxon>
        <taxon>Solanoideae</taxon>
        <taxon>Solaneae</taxon>
        <taxon>Solanum</taxon>
    </lineage>
</organism>
<sequence>MKIAVRFEEKGRRESEIAPHGFEFWTRVEFWTEFAATRLTIGAFLGFDLQRRRRRWQV</sequence>
<proteinExistence type="predicted"/>